<accession>A0ABM8A912</accession>
<evidence type="ECO:0000313" key="1">
    <source>
        <dbReference type="EMBL" id="BDP40062.1"/>
    </source>
</evidence>
<dbReference type="RefSeq" id="WP_264775954.1">
    <property type="nucleotide sequence ID" value="NZ_AP026560.1"/>
</dbReference>
<proteinExistence type="predicted"/>
<evidence type="ECO:0000313" key="2">
    <source>
        <dbReference type="Proteomes" id="UP001064971"/>
    </source>
</evidence>
<dbReference type="EMBL" id="AP026560">
    <property type="protein sequence ID" value="BDP40062.1"/>
    <property type="molecule type" value="Genomic_DNA"/>
</dbReference>
<organism evidence="1 2">
    <name type="scientific">Deinococcus aetherius</name>
    <dbReference type="NCBI Taxonomy" id="200252"/>
    <lineage>
        <taxon>Bacteria</taxon>
        <taxon>Thermotogati</taxon>
        <taxon>Deinococcota</taxon>
        <taxon>Deinococci</taxon>
        <taxon>Deinococcales</taxon>
        <taxon>Deinococcaceae</taxon>
        <taxon>Deinococcus</taxon>
    </lineage>
</organism>
<dbReference type="Proteomes" id="UP001064971">
    <property type="component" value="Chromosome"/>
</dbReference>
<evidence type="ECO:0008006" key="3">
    <source>
        <dbReference type="Google" id="ProtNLM"/>
    </source>
</evidence>
<reference evidence="1" key="1">
    <citation type="submission" date="2022-07" db="EMBL/GenBank/DDBJ databases">
        <title>Complete Genome Sequence of the Radioresistant Bacterium Deinococcus aetherius ST0316, Isolated from the Air Dust collected in Lower Stratosphere above Japan.</title>
        <authorList>
            <person name="Satoh K."/>
            <person name="Hagiwara K."/>
            <person name="Katsumata K."/>
            <person name="Kubo A."/>
            <person name="Yokobori S."/>
            <person name="Yamagishi A."/>
            <person name="Oono Y."/>
            <person name="Narumi I."/>
        </authorList>
    </citation>
    <scope>NUCLEOTIDE SEQUENCE</scope>
    <source>
        <strain evidence="1">ST0316</strain>
    </source>
</reference>
<gene>
    <name evidence="1" type="ORF">DAETH_00310</name>
</gene>
<protein>
    <recommendedName>
        <fullName evidence="3">Cytochrome c domain-containing protein</fullName>
    </recommendedName>
</protein>
<name>A0ABM8A912_9DEIO</name>
<keyword evidence="2" id="KW-1185">Reference proteome</keyword>
<sequence length="151" mass="16192">MGGLSTRGAGAVLAGLVLLGAPVALALPRYRLITAQQVGHDQGDPLWQLSRRVVPCTTCHLSPGGGPGWNPFGESLRAGFRAEPGARFSDVLYRVLEARKDADSDTYPDALEFFARTNPGDPQNRPDRTRAELQAEFEAAGGMGQYAPKEK</sequence>